<sequence length="481" mass="48029">MARHSSGQSNFRLSKSLTIAVIAIVAIIALIVAWALNRSDNTTNQAAETTQECVSGELSLPIGGDSSAVASAVETFNASSPVTRDYCVTAEAVSGEQPAATYLFAGSRTDAASALAETGAVASSAEDSWPQVGSVAAGIAVAAGTDASNITLDQVSLPVATDSATAAAVALAMADTEEAAAAALAANQDTTMTGAESSPAFATIEGAELPEGYTFTAVDGASVPVWAIATNSNAEITEDQARAGADFAAADFESGAADPAALESVLVAAESAAPTTTTEAPAAPVAAAPAPSDTIINLDTSSNMDRVVSDSQESYHTVITRILADLARETGAQGNQVALNNYSSPLNPGVTKGWRANVSFPDQSAGENAAGAVVRLGTGGVPLTRASVVAATQIAKEGSPAGQPIRVVIVTSGSAGEYQDSSFLADLEAASASNISLHVVHVGPDAVDTVLQDFATSHGGTATQASTVDEINAALRAAFGL</sequence>
<accession>M1TR29</accession>
<dbReference type="SMART" id="SM00327">
    <property type="entry name" value="VWA"/>
    <property type="match status" value="1"/>
</dbReference>
<dbReference type="Proteomes" id="UP000011760">
    <property type="component" value="Chromosome"/>
</dbReference>
<keyword evidence="1" id="KW-1133">Transmembrane helix</keyword>
<dbReference type="KEGG" id="ccn:H924_06660"/>
<evidence type="ECO:0000256" key="1">
    <source>
        <dbReference type="SAM" id="Phobius"/>
    </source>
</evidence>
<feature type="transmembrane region" description="Helical" evidence="1">
    <location>
        <begin position="16"/>
        <end position="36"/>
    </location>
</feature>
<dbReference type="RefSeq" id="WP_015651207.1">
    <property type="nucleotide sequence ID" value="NZ_ATVF01000004.1"/>
</dbReference>
<reference evidence="3 4" key="1">
    <citation type="submission" date="2013-02" db="EMBL/GenBank/DDBJ databases">
        <title>The complete genome sequence of Corynebacterium callunae DSM 20147.</title>
        <authorList>
            <person name="Ruckert C."/>
            <person name="Albersmeier A."/>
            <person name="Kalinowski J."/>
        </authorList>
    </citation>
    <scope>NUCLEOTIDE SEQUENCE [LARGE SCALE GENOMIC DNA]</scope>
    <source>
        <strain evidence="3 4">DSM 20147</strain>
    </source>
</reference>
<dbReference type="STRING" id="1121353.H924_06660"/>
<proteinExistence type="predicted"/>
<dbReference type="eggNOG" id="COG2304">
    <property type="taxonomic scope" value="Bacteria"/>
</dbReference>
<protein>
    <recommendedName>
        <fullName evidence="2">VWFA domain-containing protein</fullName>
    </recommendedName>
</protein>
<evidence type="ECO:0000259" key="2">
    <source>
        <dbReference type="PROSITE" id="PS50234"/>
    </source>
</evidence>
<dbReference type="PROSITE" id="PS50234">
    <property type="entry name" value="VWFA"/>
    <property type="match status" value="1"/>
</dbReference>
<feature type="domain" description="VWFA" evidence="2">
    <location>
        <begin position="293"/>
        <end position="481"/>
    </location>
</feature>
<dbReference type="InterPro" id="IPR036465">
    <property type="entry name" value="vWFA_dom_sf"/>
</dbReference>
<dbReference type="PATRIC" id="fig|1121353.3.peg.1358"/>
<dbReference type="SUPFAM" id="SSF53300">
    <property type="entry name" value="vWA-like"/>
    <property type="match status" value="1"/>
</dbReference>
<evidence type="ECO:0000313" key="3">
    <source>
        <dbReference type="EMBL" id="AGG66776.1"/>
    </source>
</evidence>
<dbReference type="AlphaFoldDB" id="M1TR29"/>
<keyword evidence="1" id="KW-0472">Membrane</keyword>
<dbReference type="Gene3D" id="3.40.50.410">
    <property type="entry name" value="von Willebrand factor, type A domain"/>
    <property type="match status" value="1"/>
</dbReference>
<dbReference type="EMBL" id="CP004354">
    <property type="protein sequence ID" value="AGG66776.1"/>
    <property type="molecule type" value="Genomic_DNA"/>
</dbReference>
<keyword evidence="4" id="KW-1185">Reference proteome</keyword>
<organism evidence="3 4">
    <name type="scientific">Corynebacterium callunae DSM 20147</name>
    <dbReference type="NCBI Taxonomy" id="1121353"/>
    <lineage>
        <taxon>Bacteria</taxon>
        <taxon>Bacillati</taxon>
        <taxon>Actinomycetota</taxon>
        <taxon>Actinomycetes</taxon>
        <taxon>Mycobacteriales</taxon>
        <taxon>Corynebacteriaceae</taxon>
        <taxon>Corynebacterium</taxon>
    </lineage>
</organism>
<dbReference type="HOGENOM" id="CLU_554038_0_0_11"/>
<name>M1TR29_9CORY</name>
<dbReference type="InterPro" id="IPR002035">
    <property type="entry name" value="VWF_A"/>
</dbReference>
<keyword evidence="1" id="KW-0812">Transmembrane</keyword>
<gene>
    <name evidence="3" type="ORF">H924_06660</name>
</gene>
<evidence type="ECO:0000313" key="4">
    <source>
        <dbReference type="Proteomes" id="UP000011760"/>
    </source>
</evidence>